<feature type="region of interest" description="Disordered" evidence="1">
    <location>
        <begin position="418"/>
        <end position="454"/>
    </location>
</feature>
<proteinExistence type="predicted"/>
<dbReference type="Proteomes" id="UP000000561">
    <property type="component" value="Chromosome 18"/>
</dbReference>
<dbReference type="KEGG" id="uma:UMAG_05493"/>
<feature type="compositionally biased region" description="Low complexity" evidence="1">
    <location>
        <begin position="931"/>
        <end position="945"/>
    </location>
</feature>
<reference evidence="2 3" key="1">
    <citation type="journal article" date="2006" name="Nature">
        <title>Insights from the genome of the biotrophic fungal plant pathogen Ustilago maydis.</title>
        <authorList>
            <person name="Kamper J."/>
            <person name="Kahmann R."/>
            <person name="Bolker M."/>
            <person name="Ma L.J."/>
            <person name="Brefort T."/>
            <person name="Saville B.J."/>
            <person name="Banuett F."/>
            <person name="Kronstad J.W."/>
            <person name="Gold S.E."/>
            <person name="Muller O."/>
            <person name="Perlin M.H."/>
            <person name="Wosten H.A."/>
            <person name="de Vries R."/>
            <person name="Ruiz-Herrera J."/>
            <person name="Reynaga-Pena C.G."/>
            <person name="Snetselaar K."/>
            <person name="McCann M."/>
            <person name="Perez-Martin J."/>
            <person name="Feldbrugge M."/>
            <person name="Basse C.W."/>
            <person name="Steinberg G."/>
            <person name="Ibeas J.I."/>
            <person name="Holloman W."/>
            <person name="Guzman P."/>
            <person name="Farman M."/>
            <person name="Stajich J.E."/>
            <person name="Sentandreu R."/>
            <person name="Gonzalez-Prieto J.M."/>
            <person name="Kennell J.C."/>
            <person name="Molina L."/>
            <person name="Schirawski J."/>
            <person name="Mendoza-Mendoza A."/>
            <person name="Greilinger D."/>
            <person name="Munch K."/>
            <person name="Rossel N."/>
            <person name="Scherer M."/>
            <person name="Vranes M."/>
            <person name="Ladendorf O."/>
            <person name="Vincon V."/>
            <person name="Fuchs U."/>
            <person name="Sandrock B."/>
            <person name="Meng S."/>
            <person name="Ho E.C."/>
            <person name="Cahill M.J."/>
            <person name="Boyce K.J."/>
            <person name="Klose J."/>
            <person name="Klosterman S.J."/>
            <person name="Deelstra H.J."/>
            <person name="Ortiz-Castellanos L."/>
            <person name="Li W."/>
            <person name="Sanchez-Alonso P."/>
            <person name="Schreier P.H."/>
            <person name="Hauser-Hahn I."/>
            <person name="Vaupel M."/>
            <person name="Koopmann E."/>
            <person name="Friedrich G."/>
            <person name="Voss H."/>
            <person name="Schluter T."/>
            <person name="Margolis J."/>
            <person name="Platt D."/>
            <person name="Swimmer C."/>
            <person name="Gnirke A."/>
            <person name="Chen F."/>
            <person name="Vysotskaia V."/>
            <person name="Mannhaupt G."/>
            <person name="Guldener U."/>
            <person name="Munsterkotter M."/>
            <person name="Haase D."/>
            <person name="Oesterheld M."/>
            <person name="Mewes H.W."/>
            <person name="Mauceli E.W."/>
            <person name="DeCaprio D."/>
            <person name="Wade C.M."/>
            <person name="Butler J."/>
            <person name="Young S."/>
            <person name="Jaffe D.B."/>
            <person name="Calvo S."/>
            <person name="Nusbaum C."/>
            <person name="Galagan J."/>
            <person name="Birren B.W."/>
        </authorList>
    </citation>
    <scope>NUCLEOTIDE SEQUENCE [LARGE SCALE GENOMIC DNA]</scope>
    <source>
        <strain evidence="3">DSM 14603 / FGSC 9021 / UM521</strain>
    </source>
</reference>
<evidence type="ECO:0000256" key="1">
    <source>
        <dbReference type="SAM" id="MobiDB-lite"/>
    </source>
</evidence>
<dbReference type="RefSeq" id="XP_011391820.1">
    <property type="nucleotide sequence ID" value="XM_011393518.1"/>
</dbReference>
<accession>A0A0D1DVG9</accession>
<sequence length="1236" mass="134432">MDRFRAASRRSSSTSATSSPALPELSIDASLQRLHLQEENSASSISSAPLSRDWLHDHQESEAKCNQSVPDHLSPSHAHAATVARSFSFRFPPLEPNRRLATQPATSILDDEAARSQGQGTPARPRTSRGLTHPKPFLSSSRATSIESIAEVDDKSLQSQLNTRMRFGTPFANDTFTWRPQTASSSPRQTLSALVDNLTQSRSFMSPKQQDVPMQTSYHQVQTACLRAPLISDSQVASSSWTLLFAPIESTQSSSVIGSQFPPESSIILPLLSSFDAQIEQLRSDLAQNQRNSGKDTAFQLFLDLSSFSALPSCTLARLTPQSWPILFHRFRHNDAAIEHQALPYWFRETGLPIVALVRYCSIPTTVNIDPSDVFLSQAHAPAKPCESQTREVAKPANTTHDCNPWTRAKARVTPMLPTCSRLSPSPRMTASRSYPGVTRESLRKSPMSYSPNRNAFQSASVRHRDQMPQNIHASPMKYSHSQNLDASKLRSLSLAATHPLAPSENAELPMAEFTQDPNEPRKPSTSLYQEQTADDECSDTYSSDLESTRRYQEVLQGFSHKSHRSTSTVSTRSTRPTSVHSSRAHFNGSSEQQQTDNDDDDSDLGPRFWTQFSNLGQQVLRENTQVQDTRRRGGRSVSLSSTASATSVFDFSPLGILVPTDGVVDADAQQIDKEVTTPLESHRVASISDSSAGNARDKSLFKRRRRAYSSMVPLTGWRAGDSDLRFVEAQQSVTFGQLPQVLLAEAREGVDHGAHAFDHGDVITPTVATFQGRARALSVQPPPRRSISGMAAFSTMPQSTETDVQKQQIWNEAMLHLSERMNAEREQRPVTYTSSLGAGASWDSNALSVESRDAMVSEARSSMMSTRVPKPVIADDGSSSLPGLFYDDWVQQVDGAVDGELGRRGSAIESPDTRDRSRSDAEDGMAGLGTHPPTSMLSSSSTTTVGSVDNECRLQIPLEPDCLLPQPRSEILGRDTGSLPVSSASLLSMETSVISDEAVQESSNCGSSPGATGNQGFNVSPSDEDVSHKAPAALEHVWLTRSQSVGVAYSCDLPSDGTVQPPASASLSPATNPISEWADLAQRLESPGSMRLLCLAASRWSPDEPDGSRQHVPHSAVSDSTILASGLTIPSSSTSDSLVRSRSFGGGRTALDLVSEGARGTAGLTVKLVSQPKIVFRQLQTNRERAKTVFLGPIRSDHSHEASANAVKLVSARAKRSLSNIFDMPSPITPHQRLE</sequence>
<feature type="compositionally biased region" description="Low complexity" evidence="1">
    <location>
        <begin position="566"/>
        <end position="582"/>
    </location>
</feature>
<dbReference type="AlphaFoldDB" id="A0A0D1DVG9"/>
<feature type="region of interest" description="Disordered" evidence="1">
    <location>
        <begin position="106"/>
        <end position="144"/>
    </location>
</feature>
<organism evidence="2 3">
    <name type="scientific">Mycosarcoma maydis</name>
    <name type="common">Corn smut fungus</name>
    <name type="synonym">Ustilago maydis</name>
    <dbReference type="NCBI Taxonomy" id="5270"/>
    <lineage>
        <taxon>Eukaryota</taxon>
        <taxon>Fungi</taxon>
        <taxon>Dikarya</taxon>
        <taxon>Basidiomycota</taxon>
        <taxon>Ustilaginomycotina</taxon>
        <taxon>Ustilaginomycetes</taxon>
        <taxon>Ustilaginales</taxon>
        <taxon>Ustilaginaceae</taxon>
        <taxon>Mycosarcoma</taxon>
    </lineage>
</organism>
<feature type="compositionally biased region" description="Low complexity" evidence="1">
    <location>
        <begin position="9"/>
        <end position="19"/>
    </location>
</feature>
<evidence type="ECO:0000313" key="3">
    <source>
        <dbReference type="Proteomes" id="UP000000561"/>
    </source>
</evidence>
<feature type="region of interest" description="Disordered" evidence="1">
    <location>
        <begin position="899"/>
        <end position="947"/>
    </location>
</feature>
<feature type="compositionally biased region" description="Polar residues" evidence="1">
    <location>
        <begin position="421"/>
        <end position="433"/>
    </location>
</feature>
<feature type="region of interest" description="Disordered" evidence="1">
    <location>
        <begin position="999"/>
        <end position="1028"/>
    </location>
</feature>
<dbReference type="OrthoDB" id="2555397at2759"/>
<dbReference type="OMA" id="MVPLTGW"/>
<feature type="region of interest" description="Disordered" evidence="1">
    <location>
        <begin position="557"/>
        <end position="609"/>
    </location>
</feature>
<dbReference type="VEuPathDB" id="FungiDB:UMAG_05493"/>
<feature type="region of interest" description="Disordered" evidence="1">
    <location>
        <begin position="57"/>
        <end position="77"/>
    </location>
</feature>
<protein>
    <submittedName>
        <fullName evidence="2">Uncharacterized protein</fullName>
    </submittedName>
</protein>
<keyword evidence="3" id="KW-1185">Reference proteome</keyword>
<dbReference type="EMBL" id="CM003157">
    <property type="protein sequence ID" value="KIS66500.1"/>
    <property type="molecule type" value="Genomic_DNA"/>
</dbReference>
<feature type="region of interest" description="Disordered" evidence="1">
    <location>
        <begin position="1"/>
        <end position="24"/>
    </location>
</feature>
<dbReference type="GeneID" id="23565369"/>
<feature type="region of interest" description="Disordered" evidence="1">
    <location>
        <begin position="514"/>
        <end position="545"/>
    </location>
</feature>
<gene>
    <name evidence="2" type="ORF">UMAG_05493</name>
</gene>
<dbReference type="eggNOG" id="ENOG502R25C">
    <property type="taxonomic scope" value="Eukaryota"/>
</dbReference>
<feature type="compositionally biased region" description="Basic and acidic residues" evidence="1">
    <location>
        <begin position="912"/>
        <end position="922"/>
    </location>
</feature>
<evidence type="ECO:0000313" key="2">
    <source>
        <dbReference type="EMBL" id="KIS66500.1"/>
    </source>
</evidence>
<dbReference type="InParanoid" id="A0A0D1DVG9"/>
<feature type="compositionally biased region" description="Polar residues" evidence="1">
    <location>
        <begin position="999"/>
        <end position="1022"/>
    </location>
</feature>
<name>A0A0D1DVG9_MYCMD</name>